<name>L0IG87_THETR</name>
<keyword evidence="1" id="KW-0547">Nucleotide-binding</keyword>
<evidence type="ECO:0000256" key="1">
    <source>
        <dbReference type="ARBA" id="ARBA00022741"/>
    </source>
</evidence>
<dbReference type="HOGENOM" id="CLU_012640_0_0_9"/>
<dbReference type="InterPro" id="IPR038242">
    <property type="entry name" value="Cmr2_N"/>
</dbReference>
<keyword evidence="2" id="KW-0051">Antiviral defense</keyword>
<dbReference type="Pfam" id="PF12469">
    <property type="entry name" value="Cmr2_N"/>
    <property type="match status" value="1"/>
</dbReference>
<dbReference type="InterPro" id="IPR024615">
    <property type="entry name" value="CRISPR-assoc_Cmr2_N"/>
</dbReference>
<evidence type="ECO:0000313" key="4">
    <source>
        <dbReference type="EMBL" id="AGB18555.1"/>
    </source>
</evidence>
<dbReference type="InterPro" id="IPR000160">
    <property type="entry name" value="GGDEF_dom"/>
</dbReference>
<sequence>MSMREKLFERKLKAFFHDSPDKPFILLTGENHEMRAHEICEKLGIVYEDSKGSDIVASSMERYYLPKNASKNKELQVVFQNEPEFVHPLSGKKYRSFLNIQKDVFKKAVDDATRELLQKNFNNNFEKFVYIWRYLNEYLKKYTPIEYRKYWDIVPADTRFPNHTIFEHLKVTSSMNADLYNKINLNNMTLFIFTIGPVQEYIAQARKTQDLYWGSYILSYLTWVAIEKVIEVYGPDSIIFPDLMEQPLCDFWIEKLFNDEKTDVGDLKTPSIPNRFFAILPTKDIQEIRSLNLEKVVRDEFIKIGDYVINSLLICDDIQKEIFKNQLKDFLDVYWVALPLENGNADKADWKVQIDMIRNYFADDEIEEIEKLLQFVENNGEYKPNIGNIYGLLYSFMEKMIGARKAIRNFSQYEEEGRKCSICGERNVIVYRCTNDEDRNIKKGRESHKIKILRKQSAIIKKSDDKGIPYKYISQGEGLCGICLEKRASELYFKSIIGDNNVEWNFPSTAEIALLDIINNPDDKLKSMICDYIDMVKSCGINFDYELLYEENLNEAYFKKYNFPSDKLPELKKLLKCIDDRINNLKLNKKKYYAIIKFDGDDMGKWLSGEKAPDMLDMYHSKIQNNLPDDFKQIIKNKRRLMTPDVHSSISKALKNYSVKYVRKIVEESGAGKVIYSGGDDVLAIVNLNSLIDVMIRLRAAFSGHLNVENGIKPDFTIDTGFIDYKDRIDILMGYEVTASMGVAIAHYKEDLRNVVESVNQAEECGKMVDGKNAFSIKLILHSGENYIATAKWNYNDISDREGTIGILKNILSFFANEKVSTSFVEKLKDSLDKLNLGDLPHGIFDSEVRRNIIRSLNKNLNSNEKEKIVNDLHNLLSLLYKEVDYDDFIGLLFILTFINRGGEK</sequence>
<evidence type="ECO:0000313" key="5">
    <source>
        <dbReference type="Proteomes" id="UP000010845"/>
    </source>
</evidence>
<dbReference type="InterPro" id="IPR054767">
    <property type="entry name" value="Cas10-Cmr2_palm2"/>
</dbReference>
<gene>
    <name evidence="4" type="ORF">Thethe_00884</name>
</gene>
<evidence type="ECO:0000259" key="3">
    <source>
        <dbReference type="PROSITE" id="PS50887"/>
    </source>
</evidence>
<dbReference type="InterPro" id="IPR043128">
    <property type="entry name" value="Rev_trsase/Diguanyl_cyclase"/>
</dbReference>
<dbReference type="Gene3D" id="3.30.70.2220">
    <property type="entry name" value="CRISPR-Cas system, Cmr2 subunit, D1 domain, cysteine cluster"/>
    <property type="match status" value="1"/>
</dbReference>
<dbReference type="AlphaFoldDB" id="L0IG87"/>
<dbReference type="RefSeq" id="WP_015311246.1">
    <property type="nucleotide sequence ID" value="NC_019970.1"/>
</dbReference>
<dbReference type="GO" id="GO:0051607">
    <property type="term" value="P:defense response to virus"/>
    <property type="evidence" value="ECO:0007669"/>
    <property type="project" value="UniProtKB-KW"/>
</dbReference>
<dbReference type="EMBL" id="CP003066">
    <property type="protein sequence ID" value="AGB18555.1"/>
    <property type="molecule type" value="Genomic_DNA"/>
</dbReference>
<dbReference type="Gene3D" id="3.30.70.270">
    <property type="match status" value="1"/>
</dbReference>
<dbReference type="GO" id="GO:0000166">
    <property type="term" value="F:nucleotide binding"/>
    <property type="evidence" value="ECO:0007669"/>
    <property type="project" value="UniProtKB-KW"/>
</dbReference>
<protein>
    <submittedName>
        <fullName evidence="4">CRISPR-associated protein, Cmr2 family</fullName>
    </submittedName>
</protein>
<dbReference type="InterPro" id="IPR013407">
    <property type="entry name" value="CRISPR-assoc_prot_Cmr2"/>
</dbReference>
<dbReference type="KEGG" id="tto:Thethe_00884"/>
<organism evidence="4 5">
    <name type="scientific">Thermoanaerobacterium thermosaccharolyticum M0795</name>
    <dbReference type="NCBI Taxonomy" id="698948"/>
    <lineage>
        <taxon>Bacteria</taxon>
        <taxon>Bacillati</taxon>
        <taxon>Bacillota</taxon>
        <taxon>Clostridia</taxon>
        <taxon>Thermoanaerobacterales</taxon>
        <taxon>Thermoanaerobacteraceae</taxon>
        <taxon>Thermoanaerobacterium</taxon>
    </lineage>
</organism>
<dbReference type="PROSITE" id="PS50887">
    <property type="entry name" value="GGDEF"/>
    <property type="match status" value="1"/>
</dbReference>
<dbReference type="Pfam" id="PF22335">
    <property type="entry name" value="Cas10-Cmr2_palm2"/>
    <property type="match status" value="1"/>
</dbReference>
<reference evidence="4 5" key="1">
    <citation type="submission" date="2012-03" db="EMBL/GenBank/DDBJ databases">
        <title>Complete sequence of chromosome of Thermoanaerobacterium thermosaccharolyticum M0795.</title>
        <authorList>
            <consortium name="US DOE Joint Genome Institute"/>
            <person name="Lucas S."/>
            <person name="Han J."/>
            <person name="Lapidus A."/>
            <person name="Cheng J.-F."/>
            <person name="Goodwin L."/>
            <person name="Pitluck S."/>
            <person name="Peters L."/>
            <person name="Teshima H."/>
            <person name="Detter J.C."/>
            <person name="Han C."/>
            <person name="Tapia R."/>
            <person name="Land M."/>
            <person name="Hauser L."/>
            <person name="Kyrpides N."/>
            <person name="Ivanova N."/>
            <person name="Pagani I."/>
            <person name="Feinberg L."/>
            <person name="Folden J."/>
            <person name="Hogsett D."/>
            <person name="Shaw J."/>
            <person name="Woyke T."/>
        </authorList>
    </citation>
    <scope>NUCLEOTIDE SEQUENCE [LARGE SCALE GENOMIC DNA]</scope>
    <source>
        <strain evidence="4 5">M0795</strain>
    </source>
</reference>
<proteinExistence type="predicted"/>
<dbReference type="Proteomes" id="UP000010845">
    <property type="component" value="Chromosome"/>
</dbReference>
<evidence type="ECO:0000256" key="2">
    <source>
        <dbReference type="ARBA" id="ARBA00023118"/>
    </source>
</evidence>
<dbReference type="NCBIfam" id="TIGR02577">
    <property type="entry name" value="cas_TM1794_Cmr2"/>
    <property type="match status" value="1"/>
</dbReference>
<accession>L0IG87</accession>
<dbReference type="CDD" id="cd09679">
    <property type="entry name" value="Cas10_III"/>
    <property type="match status" value="1"/>
</dbReference>
<dbReference type="PATRIC" id="fig|698948.3.peg.876"/>
<feature type="domain" description="GGDEF" evidence="3">
    <location>
        <begin position="591"/>
        <end position="780"/>
    </location>
</feature>